<reference evidence="2" key="1">
    <citation type="submission" date="2021-03" db="EMBL/GenBank/DDBJ databases">
        <title>Draft genome sequence of rust myrtle Austropuccinia psidii MF-1, a brazilian biotype.</title>
        <authorList>
            <person name="Quecine M.C."/>
            <person name="Pachon D.M.R."/>
            <person name="Bonatelli M.L."/>
            <person name="Correr F.H."/>
            <person name="Franceschini L.M."/>
            <person name="Leite T.F."/>
            <person name="Margarido G.R.A."/>
            <person name="Almeida C.A."/>
            <person name="Ferrarezi J.A."/>
            <person name="Labate C.A."/>
        </authorList>
    </citation>
    <scope>NUCLEOTIDE SEQUENCE</scope>
    <source>
        <strain evidence="2">MF-1</strain>
    </source>
</reference>
<dbReference type="Pfam" id="PF24626">
    <property type="entry name" value="SH3_Tf2-1"/>
    <property type="match status" value="1"/>
</dbReference>
<dbReference type="PANTHER" id="PTHR46148">
    <property type="entry name" value="CHROMO DOMAIN-CONTAINING PROTEIN"/>
    <property type="match status" value="1"/>
</dbReference>
<sequence length="140" mass="16474">MEEISVLTQFKFLKTHLLERYQRTTISTEHSRRTITVNNKAFKKYAERDRTIPPDFQPGENVWLSSKDINTMRPTKKLSERWLGPFEVLKKISSHAYHLKFPQQTKKVHPVFHVSLNEPVKKSNITNQHKLPSPPVIVEE</sequence>
<dbReference type="EMBL" id="AVOT02001668">
    <property type="protein sequence ID" value="MBW0467760.1"/>
    <property type="molecule type" value="Genomic_DNA"/>
</dbReference>
<feature type="domain" description="Tf2-1-like SH3-like" evidence="1">
    <location>
        <begin position="59"/>
        <end position="118"/>
    </location>
</feature>
<protein>
    <recommendedName>
        <fullName evidence="1">Tf2-1-like SH3-like domain-containing protein</fullName>
    </recommendedName>
</protein>
<organism evidence="2 3">
    <name type="scientific">Austropuccinia psidii MF-1</name>
    <dbReference type="NCBI Taxonomy" id="1389203"/>
    <lineage>
        <taxon>Eukaryota</taxon>
        <taxon>Fungi</taxon>
        <taxon>Dikarya</taxon>
        <taxon>Basidiomycota</taxon>
        <taxon>Pucciniomycotina</taxon>
        <taxon>Pucciniomycetes</taxon>
        <taxon>Pucciniales</taxon>
        <taxon>Sphaerophragmiaceae</taxon>
        <taxon>Austropuccinia</taxon>
    </lineage>
</organism>
<dbReference type="AlphaFoldDB" id="A0A9Q3BN07"/>
<gene>
    <name evidence="2" type="ORF">O181_007475</name>
</gene>
<dbReference type="InterPro" id="IPR056924">
    <property type="entry name" value="SH3_Tf2-1"/>
</dbReference>
<name>A0A9Q3BN07_9BASI</name>
<dbReference type="PANTHER" id="PTHR46148:SF52">
    <property type="entry name" value="OS04G0603800 PROTEIN"/>
    <property type="match status" value="1"/>
</dbReference>
<evidence type="ECO:0000259" key="1">
    <source>
        <dbReference type="Pfam" id="PF24626"/>
    </source>
</evidence>
<evidence type="ECO:0000313" key="3">
    <source>
        <dbReference type="Proteomes" id="UP000765509"/>
    </source>
</evidence>
<dbReference type="Proteomes" id="UP000765509">
    <property type="component" value="Unassembled WGS sequence"/>
</dbReference>
<evidence type="ECO:0000313" key="2">
    <source>
        <dbReference type="EMBL" id="MBW0467760.1"/>
    </source>
</evidence>
<accession>A0A9Q3BN07</accession>
<keyword evidence="3" id="KW-1185">Reference proteome</keyword>
<dbReference type="OrthoDB" id="3252795at2759"/>
<proteinExistence type="predicted"/>
<comment type="caution">
    <text evidence="2">The sequence shown here is derived from an EMBL/GenBank/DDBJ whole genome shotgun (WGS) entry which is preliminary data.</text>
</comment>